<dbReference type="NCBIfam" id="TIGR01670">
    <property type="entry name" value="KdsC-phosphatas"/>
    <property type="match status" value="1"/>
</dbReference>
<sequence>MKEGIECEGKGVFTESSETASTDMIRKVGEIKLLILDVDGVLTGGSITYSDDGREYKSFNVRDGHGIKLLMRAGIEVAVITARSSAIVERRCRELGIERLYQGALTKLTVYEELLLELGLEPIETAYVGDDLIDLPVLVRAGFSAAPCDAAGEVRSVVDCVTKAAGGAGAVREVVEIILKIQGKWEEVTERYRV</sequence>
<organism evidence="7">
    <name type="scientific">hydrothermal vent metagenome</name>
    <dbReference type="NCBI Taxonomy" id="652676"/>
    <lineage>
        <taxon>unclassified sequences</taxon>
        <taxon>metagenomes</taxon>
        <taxon>ecological metagenomes</taxon>
    </lineage>
</organism>
<comment type="similarity">
    <text evidence="2">Belongs to the KdsC family.</text>
</comment>
<evidence type="ECO:0000256" key="1">
    <source>
        <dbReference type="ARBA" id="ARBA00001946"/>
    </source>
</evidence>
<keyword evidence="6" id="KW-0460">Magnesium</keyword>
<evidence type="ECO:0000313" key="7">
    <source>
        <dbReference type="EMBL" id="VAW38184.1"/>
    </source>
</evidence>
<evidence type="ECO:0000256" key="5">
    <source>
        <dbReference type="ARBA" id="ARBA00022801"/>
    </source>
</evidence>
<evidence type="ECO:0000256" key="2">
    <source>
        <dbReference type="ARBA" id="ARBA00005893"/>
    </source>
</evidence>
<dbReference type="InterPro" id="IPR023214">
    <property type="entry name" value="HAD_sf"/>
</dbReference>
<proteinExistence type="inferred from homology"/>
<keyword evidence="4" id="KW-0479">Metal-binding</keyword>
<dbReference type="InterPro" id="IPR010023">
    <property type="entry name" value="KdsC_fam"/>
</dbReference>
<dbReference type="PANTHER" id="PTHR21485">
    <property type="entry name" value="HAD SUPERFAMILY MEMBERS CMAS AND KDSC"/>
    <property type="match status" value="1"/>
</dbReference>
<dbReference type="InterPro" id="IPR050793">
    <property type="entry name" value="CMP-NeuNAc_synthase"/>
</dbReference>
<dbReference type="SUPFAM" id="SSF56784">
    <property type="entry name" value="HAD-like"/>
    <property type="match status" value="1"/>
</dbReference>
<dbReference type="InterPro" id="IPR006549">
    <property type="entry name" value="HAD-SF_hydro_IIIA"/>
</dbReference>
<dbReference type="AlphaFoldDB" id="A0A3B0W3K5"/>
<evidence type="ECO:0000256" key="6">
    <source>
        <dbReference type="ARBA" id="ARBA00022842"/>
    </source>
</evidence>
<keyword evidence="5 7" id="KW-0378">Hydrolase</keyword>
<dbReference type="GO" id="GO:0046872">
    <property type="term" value="F:metal ion binding"/>
    <property type="evidence" value="ECO:0007669"/>
    <property type="project" value="UniProtKB-KW"/>
</dbReference>
<gene>
    <name evidence="7" type="ORF">MNBD_DELTA02-165</name>
</gene>
<dbReference type="PIRSF" id="PIRSF006118">
    <property type="entry name" value="KDO8-P_Ptase"/>
    <property type="match status" value="1"/>
</dbReference>
<dbReference type="SFLD" id="SFLDG01136">
    <property type="entry name" value="C1.6:_Phosphoserine_Phosphatas"/>
    <property type="match status" value="1"/>
</dbReference>
<dbReference type="SFLD" id="SFLDS00003">
    <property type="entry name" value="Haloacid_Dehalogenase"/>
    <property type="match status" value="1"/>
</dbReference>
<dbReference type="FunFam" id="3.40.50.1000:FF:000029">
    <property type="entry name" value="3-deoxy-D-manno-octulosonate 8-phosphate phosphatase KdsC"/>
    <property type="match status" value="1"/>
</dbReference>
<protein>
    <submittedName>
        <fullName evidence="7">3-deoxy-D-manno-octulosonate 8-phosphate phosphatase</fullName>
        <ecNumber evidence="7">3.1.3.45</ecNumber>
    </submittedName>
</protein>
<dbReference type="GO" id="GO:0008781">
    <property type="term" value="F:N-acylneuraminate cytidylyltransferase activity"/>
    <property type="evidence" value="ECO:0007669"/>
    <property type="project" value="TreeGrafter"/>
</dbReference>
<dbReference type="Pfam" id="PF00702">
    <property type="entry name" value="Hydrolase"/>
    <property type="match status" value="1"/>
</dbReference>
<comment type="cofactor">
    <cofactor evidence="1">
        <name>Mg(2+)</name>
        <dbReference type="ChEBI" id="CHEBI:18420"/>
    </cofactor>
</comment>
<dbReference type="GO" id="GO:0019143">
    <property type="term" value="F:3-deoxy-manno-octulosonate-8-phosphatase activity"/>
    <property type="evidence" value="ECO:0007669"/>
    <property type="project" value="UniProtKB-EC"/>
</dbReference>
<comment type="subunit">
    <text evidence="3">Homotetramer.</text>
</comment>
<name>A0A3B0W3K5_9ZZZZ</name>
<dbReference type="PANTHER" id="PTHR21485:SF3">
    <property type="entry name" value="N-ACYLNEURAMINATE CYTIDYLYLTRANSFERASE"/>
    <property type="match status" value="1"/>
</dbReference>
<evidence type="ECO:0000256" key="4">
    <source>
        <dbReference type="ARBA" id="ARBA00022723"/>
    </source>
</evidence>
<dbReference type="NCBIfam" id="TIGR01662">
    <property type="entry name" value="HAD-SF-IIIA"/>
    <property type="match status" value="1"/>
</dbReference>
<dbReference type="SFLD" id="SFLDG01138">
    <property type="entry name" value="C1.6.2:_Deoxy-d-mannose-octulo"/>
    <property type="match status" value="1"/>
</dbReference>
<dbReference type="EMBL" id="UOEZ01000066">
    <property type="protein sequence ID" value="VAW38184.1"/>
    <property type="molecule type" value="Genomic_DNA"/>
</dbReference>
<reference evidence="7" key="1">
    <citation type="submission" date="2018-06" db="EMBL/GenBank/DDBJ databases">
        <authorList>
            <person name="Zhirakovskaya E."/>
        </authorList>
    </citation>
    <scope>NUCLEOTIDE SEQUENCE</scope>
</reference>
<evidence type="ECO:0000256" key="3">
    <source>
        <dbReference type="ARBA" id="ARBA00011881"/>
    </source>
</evidence>
<dbReference type="Gene3D" id="3.40.50.1000">
    <property type="entry name" value="HAD superfamily/HAD-like"/>
    <property type="match status" value="1"/>
</dbReference>
<dbReference type="EC" id="3.1.3.45" evidence="7"/>
<dbReference type="InterPro" id="IPR036412">
    <property type="entry name" value="HAD-like_sf"/>
</dbReference>
<accession>A0A3B0W3K5</accession>
<dbReference type="CDD" id="cd01630">
    <property type="entry name" value="HAD_KDO-like"/>
    <property type="match status" value="1"/>
</dbReference>